<dbReference type="EMBL" id="JAEUBG010001926">
    <property type="protein sequence ID" value="KAH3685534.1"/>
    <property type="molecule type" value="Genomic_DNA"/>
</dbReference>
<organism evidence="1 2">
    <name type="scientific">Wickerhamomyces pijperi</name>
    <name type="common">Yeast</name>
    <name type="synonym">Pichia pijperi</name>
    <dbReference type="NCBI Taxonomy" id="599730"/>
    <lineage>
        <taxon>Eukaryota</taxon>
        <taxon>Fungi</taxon>
        <taxon>Dikarya</taxon>
        <taxon>Ascomycota</taxon>
        <taxon>Saccharomycotina</taxon>
        <taxon>Saccharomycetes</taxon>
        <taxon>Phaffomycetales</taxon>
        <taxon>Wickerhamomycetaceae</taxon>
        <taxon>Wickerhamomyces</taxon>
    </lineage>
</organism>
<reference evidence="1" key="1">
    <citation type="journal article" date="2021" name="Open Biol.">
        <title>Shared evolutionary footprints suggest mitochondrial oxidative damage underlies multiple complex I losses in fungi.</title>
        <authorList>
            <person name="Schikora-Tamarit M.A."/>
            <person name="Marcet-Houben M."/>
            <person name="Nosek J."/>
            <person name="Gabaldon T."/>
        </authorList>
    </citation>
    <scope>NUCLEOTIDE SEQUENCE</scope>
    <source>
        <strain evidence="1">CBS2887</strain>
    </source>
</reference>
<keyword evidence="2" id="KW-1185">Reference proteome</keyword>
<sequence length="95" mass="10912">MGDRGGLTVDNLTSICDIASKNGKDALLTHTNPKDRLNTFEMLDDISRDTRVGFWMAWAWRDDKHIWVQFFDLLNGDFIITNNCNIGTFLTKIFV</sequence>
<name>A0A9P8TNT8_WICPI</name>
<reference evidence="1" key="2">
    <citation type="submission" date="2021-01" db="EMBL/GenBank/DDBJ databases">
        <authorList>
            <person name="Schikora-Tamarit M.A."/>
        </authorList>
    </citation>
    <scope>NUCLEOTIDE SEQUENCE</scope>
    <source>
        <strain evidence="1">CBS2887</strain>
    </source>
</reference>
<evidence type="ECO:0000313" key="1">
    <source>
        <dbReference type="EMBL" id="KAH3685534.1"/>
    </source>
</evidence>
<comment type="caution">
    <text evidence="1">The sequence shown here is derived from an EMBL/GenBank/DDBJ whole genome shotgun (WGS) entry which is preliminary data.</text>
</comment>
<dbReference type="AlphaFoldDB" id="A0A9P8TNT8"/>
<dbReference type="Proteomes" id="UP000774326">
    <property type="component" value="Unassembled WGS sequence"/>
</dbReference>
<gene>
    <name evidence="1" type="ORF">WICPIJ_003491</name>
</gene>
<proteinExistence type="predicted"/>
<protein>
    <submittedName>
        <fullName evidence="1">Uncharacterized protein</fullName>
    </submittedName>
</protein>
<accession>A0A9P8TNT8</accession>
<evidence type="ECO:0000313" key="2">
    <source>
        <dbReference type="Proteomes" id="UP000774326"/>
    </source>
</evidence>